<dbReference type="RefSeq" id="WP_145188685.1">
    <property type="nucleotide sequence ID" value="NZ_CP036266.1"/>
</dbReference>
<proteinExistence type="predicted"/>
<evidence type="ECO:0000313" key="3">
    <source>
        <dbReference type="Proteomes" id="UP000320421"/>
    </source>
</evidence>
<evidence type="ECO:0000313" key="2">
    <source>
        <dbReference type="EMBL" id="QDT22584.1"/>
    </source>
</evidence>
<dbReference type="SUPFAM" id="SSF54523">
    <property type="entry name" value="Pili subunits"/>
    <property type="match status" value="1"/>
</dbReference>
<protein>
    <submittedName>
        <fullName evidence="2">Type II secretion system protein G</fullName>
    </submittedName>
</protein>
<name>A0A517PT77_9PLAN</name>
<dbReference type="Gene3D" id="3.30.700.10">
    <property type="entry name" value="Glycoprotein, Type 4 Pilin"/>
    <property type="match status" value="1"/>
</dbReference>
<dbReference type="InterPro" id="IPR027558">
    <property type="entry name" value="Pre_pil_HX9DG_C"/>
</dbReference>
<organism evidence="2 3">
    <name type="scientific">Gimesia chilikensis</name>
    <dbReference type="NCBI Taxonomy" id="2605989"/>
    <lineage>
        <taxon>Bacteria</taxon>
        <taxon>Pseudomonadati</taxon>
        <taxon>Planctomycetota</taxon>
        <taxon>Planctomycetia</taxon>
        <taxon>Planctomycetales</taxon>
        <taxon>Planctomycetaceae</taxon>
        <taxon>Gimesia</taxon>
    </lineage>
</organism>
<accession>A0A5A8BGF7</accession>
<accession>A0A517PT77</accession>
<reference evidence="2 3" key="1">
    <citation type="submission" date="2019-02" db="EMBL/GenBank/DDBJ databases">
        <title>Deep-cultivation of Planctomycetes and their phenomic and genomic characterization uncovers novel biology.</title>
        <authorList>
            <person name="Wiegand S."/>
            <person name="Jogler M."/>
            <person name="Boedeker C."/>
            <person name="Pinto D."/>
            <person name="Vollmers J."/>
            <person name="Rivas-Marin E."/>
            <person name="Kohn T."/>
            <person name="Peeters S.H."/>
            <person name="Heuer A."/>
            <person name="Rast P."/>
            <person name="Oberbeckmann S."/>
            <person name="Bunk B."/>
            <person name="Jeske O."/>
            <person name="Meyerdierks A."/>
            <person name="Storesund J.E."/>
            <person name="Kallscheuer N."/>
            <person name="Luecker S."/>
            <person name="Lage O.M."/>
            <person name="Pohl T."/>
            <person name="Merkel B.J."/>
            <person name="Hornburger P."/>
            <person name="Mueller R.-W."/>
            <person name="Bruemmer F."/>
            <person name="Labrenz M."/>
            <person name="Spormann A.M."/>
            <person name="Op den Camp H."/>
            <person name="Overmann J."/>
            <person name="Amann R."/>
            <person name="Jetten M.S.M."/>
            <person name="Mascher T."/>
            <person name="Medema M.H."/>
            <person name="Devos D.P."/>
            <person name="Kaster A.-K."/>
            <person name="Ovreas L."/>
            <person name="Rohde M."/>
            <person name="Galperin M.Y."/>
            <person name="Jogler C."/>
        </authorList>
    </citation>
    <scope>NUCLEOTIDE SEQUENCE [LARGE SCALE GENOMIC DNA]</scope>
    <source>
        <strain evidence="2 3">HG66A1</strain>
    </source>
</reference>
<gene>
    <name evidence="2" type="primary">xcpT_40</name>
    <name evidence="2" type="ORF">HG66A1_43920</name>
</gene>
<evidence type="ECO:0000259" key="1">
    <source>
        <dbReference type="Pfam" id="PF07596"/>
    </source>
</evidence>
<dbReference type="InterPro" id="IPR011453">
    <property type="entry name" value="DUF1559"/>
</dbReference>
<dbReference type="NCBIfam" id="TIGR02532">
    <property type="entry name" value="IV_pilin_GFxxxE"/>
    <property type="match status" value="1"/>
</dbReference>
<dbReference type="PANTHER" id="PTHR30093:SF2">
    <property type="entry name" value="TYPE II SECRETION SYSTEM PROTEIN H"/>
    <property type="match status" value="1"/>
</dbReference>
<dbReference type="Proteomes" id="UP000320421">
    <property type="component" value="Chromosome"/>
</dbReference>
<dbReference type="NCBIfam" id="TIGR04294">
    <property type="entry name" value="pre_pil_HX9DG"/>
    <property type="match status" value="1"/>
</dbReference>
<dbReference type="PROSITE" id="PS00409">
    <property type="entry name" value="PROKAR_NTER_METHYL"/>
    <property type="match status" value="1"/>
</dbReference>
<dbReference type="AlphaFoldDB" id="A0A517PT77"/>
<feature type="domain" description="DUF1559" evidence="1">
    <location>
        <begin position="35"/>
        <end position="315"/>
    </location>
</feature>
<dbReference type="EMBL" id="CP036266">
    <property type="protein sequence ID" value="QDT22584.1"/>
    <property type="molecule type" value="Genomic_DNA"/>
</dbReference>
<dbReference type="InterPro" id="IPR012902">
    <property type="entry name" value="N_methyl_site"/>
</dbReference>
<dbReference type="InterPro" id="IPR045584">
    <property type="entry name" value="Pilin-like"/>
</dbReference>
<dbReference type="PANTHER" id="PTHR30093">
    <property type="entry name" value="GENERAL SECRETION PATHWAY PROTEIN G"/>
    <property type="match status" value="1"/>
</dbReference>
<keyword evidence="3" id="KW-1185">Reference proteome</keyword>
<dbReference type="OrthoDB" id="280382at2"/>
<dbReference type="Pfam" id="PF07963">
    <property type="entry name" value="N_methyl"/>
    <property type="match status" value="1"/>
</dbReference>
<sequence>MLKRTLPKRGFTLIELLVVIAIIAILIALLLPAVQQAREAARRSTCKNNMKQLGLALHNYNDNFLALPIGTQTGSYSNWRAAILPYIDQANVYSQLTRPNGYWAHSGFPGNTILYSVRIPVYKCPSNPYGMTNTTDYTLSDSNSDPSLQSMIIDYVGISGATPDPVGRTSVCTGDVLASSSSNCNTGMMIPYKSVRFRDCTDGTSNTIILAEQSGQVNGAQKGANALGAWHGWANASLSTWNAGTPLPLSSGGYWYAAGTTTVRNPPNAFWTSGAPTYANSAYSANTVLNSHHVGGIHAVLTDGSVRFLSENIDMNTLRQLCVRDDGQVIGEF</sequence>
<dbReference type="Pfam" id="PF07596">
    <property type="entry name" value="SBP_bac_10"/>
    <property type="match status" value="1"/>
</dbReference>